<feature type="transmembrane region" description="Helical" evidence="1">
    <location>
        <begin position="90"/>
        <end position="112"/>
    </location>
</feature>
<dbReference type="EMBL" id="JAXAFO010000010">
    <property type="protein sequence ID" value="MDX6849237.1"/>
    <property type="molecule type" value="Genomic_DNA"/>
</dbReference>
<evidence type="ECO:0000259" key="2">
    <source>
        <dbReference type="Pfam" id="PF01757"/>
    </source>
</evidence>
<keyword evidence="3" id="KW-0012">Acyltransferase</keyword>
<dbReference type="PANTHER" id="PTHR23028:SF53">
    <property type="entry name" value="ACYL_TRANSF_3 DOMAIN-CONTAINING PROTEIN"/>
    <property type="match status" value="1"/>
</dbReference>
<feature type="transmembrane region" description="Helical" evidence="1">
    <location>
        <begin position="259"/>
        <end position="281"/>
    </location>
</feature>
<feature type="transmembrane region" description="Helical" evidence="1">
    <location>
        <begin position="288"/>
        <end position="310"/>
    </location>
</feature>
<feature type="transmembrane region" description="Helical" evidence="1">
    <location>
        <begin position="144"/>
        <end position="163"/>
    </location>
</feature>
<reference evidence="3 4" key="1">
    <citation type="submission" date="2023-11" db="EMBL/GenBank/DDBJ databases">
        <title>Gilvimarinus fulvus sp. nov., isolated from the surface of Kelp.</title>
        <authorList>
            <person name="Sun Y.Y."/>
            <person name="Gong Y."/>
            <person name="Du Z.J."/>
        </authorList>
    </citation>
    <scope>NUCLEOTIDE SEQUENCE [LARGE SCALE GENOMIC DNA]</scope>
    <source>
        <strain evidence="3 4">SDUM040013</strain>
    </source>
</reference>
<organism evidence="3 4">
    <name type="scientific">Gilvimarinus gilvus</name>
    <dbReference type="NCBI Taxonomy" id="3058038"/>
    <lineage>
        <taxon>Bacteria</taxon>
        <taxon>Pseudomonadati</taxon>
        <taxon>Pseudomonadota</taxon>
        <taxon>Gammaproteobacteria</taxon>
        <taxon>Cellvibrionales</taxon>
        <taxon>Cellvibrionaceae</taxon>
        <taxon>Gilvimarinus</taxon>
    </lineage>
</organism>
<dbReference type="InterPro" id="IPR050879">
    <property type="entry name" value="Acyltransferase_3"/>
</dbReference>
<dbReference type="PANTHER" id="PTHR23028">
    <property type="entry name" value="ACETYLTRANSFERASE"/>
    <property type="match status" value="1"/>
</dbReference>
<evidence type="ECO:0000313" key="4">
    <source>
        <dbReference type="Proteomes" id="UP001273505"/>
    </source>
</evidence>
<evidence type="ECO:0000313" key="3">
    <source>
        <dbReference type="EMBL" id="MDX6849237.1"/>
    </source>
</evidence>
<proteinExistence type="predicted"/>
<dbReference type="InterPro" id="IPR002656">
    <property type="entry name" value="Acyl_transf_3_dom"/>
</dbReference>
<keyword evidence="1" id="KW-0812">Transmembrane</keyword>
<feature type="transmembrane region" description="Helical" evidence="1">
    <location>
        <begin position="170"/>
        <end position="187"/>
    </location>
</feature>
<keyword evidence="3" id="KW-0808">Transferase</keyword>
<keyword evidence="1" id="KW-0472">Membrane</keyword>
<sequence length="371" mass="41701">MSFNPRLHGMRALAAFGVLLFHWAQLFPVQNHLYPGATPFGLQWHASFFIGFGWMGVPLFFVLSGYLLTHILNTQPITPRRSLKFWQRRFLRIYPAVWLQVAIFVALGPMIAGLPTLSFNSAGITNALLYINLPPTMSRPINPVWWTLPIELGFYLLLPLIILLCQRIHWAWVVTTGVLGTLIWRWASISLLADPPYYKHLAVLDALPGVLTPFLTGVAIAHLPMLARTWRYIVLAGAFIAIYALLLGIHYNLDSYWQGGFMLVAWPSLLAIAIAGAVWAAHAPLYGLTWLGSQPLVWLGHLSFGIYLWHYPCFKVARALLPASDSLLDSVYYLSIVTTATVLLASASYYIIERPLMGWGRRNHLKAPNTL</sequence>
<dbReference type="RefSeq" id="WP_302721475.1">
    <property type="nucleotide sequence ID" value="NZ_JAULRU010000319.1"/>
</dbReference>
<accession>A0ABU4RWI3</accession>
<dbReference type="GO" id="GO:0016746">
    <property type="term" value="F:acyltransferase activity"/>
    <property type="evidence" value="ECO:0007669"/>
    <property type="project" value="UniProtKB-KW"/>
</dbReference>
<keyword evidence="3" id="KW-0238">DNA-binding</keyword>
<protein>
    <submittedName>
        <fullName evidence="3">Acyltransferase</fullName>
        <ecNumber evidence="3">2.3.-.-</ecNumber>
    </submittedName>
</protein>
<comment type="caution">
    <text evidence="3">The sequence shown here is derived from an EMBL/GenBank/DDBJ whole genome shotgun (WGS) entry which is preliminary data.</text>
</comment>
<dbReference type="EC" id="2.3.-.-" evidence="3"/>
<gene>
    <name evidence="3" type="ORF">SCD92_07685</name>
</gene>
<name>A0ABU4RWI3_9GAMM</name>
<evidence type="ECO:0000256" key="1">
    <source>
        <dbReference type="SAM" id="Phobius"/>
    </source>
</evidence>
<keyword evidence="1" id="KW-1133">Transmembrane helix</keyword>
<feature type="transmembrane region" description="Helical" evidence="1">
    <location>
        <begin position="232"/>
        <end position="253"/>
    </location>
</feature>
<feature type="domain" description="Acyltransferase 3" evidence="2">
    <location>
        <begin position="6"/>
        <end position="347"/>
    </location>
</feature>
<feature type="transmembrane region" description="Helical" evidence="1">
    <location>
        <begin position="330"/>
        <end position="352"/>
    </location>
</feature>
<feature type="transmembrane region" description="Helical" evidence="1">
    <location>
        <begin position="207"/>
        <end position="225"/>
    </location>
</feature>
<keyword evidence="4" id="KW-1185">Reference proteome</keyword>
<dbReference type="Pfam" id="PF01757">
    <property type="entry name" value="Acyl_transf_3"/>
    <property type="match status" value="1"/>
</dbReference>
<dbReference type="GO" id="GO:0003677">
    <property type="term" value="F:DNA binding"/>
    <property type="evidence" value="ECO:0007669"/>
    <property type="project" value="UniProtKB-KW"/>
</dbReference>
<dbReference type="Proteomes" id="UP001273505">
    <property type="component" value="Unassembled WGS sequence"/>
</dbReference>
<feature type="transmembrane region" description="Helical" evidence="1">
    <location>
        <begin position="42"/>
        <end position="69"/>
    </location>
</feature>